<keyword evidence="4" id="KW-0460">Magnesium</keyword>
<evidence type="ECO:0000313" key="5">
    <source>
        <dbReference type="EMBL" id="KAG9065032.1"/>
    </source>
</evidence>
<feature type="binding site" evidence="3">
    <location>
        <begin position="30"/>
        <end position="37"/>
    </location>
    <ligand>
        <name>GTP</name>
        <dbReference type="ChEBI" id="CHEBI:37565"/>
    </ligand>
</feature>
<sequence length="155" mass="17597">MLKPVSEYFSTLQKQISGSLWPQRRVLMVGSAAGGKTTILYQLKLGETVTTIPTTGFNVETLTPTLGVEFTIWEHITFQQTKFAIWDLNGRLDAIGIVYVVDSSEEDFMEEAKIALWRLFEKAEELRDVVLLVFADRARSVERIDCHRGEEPDEA</sequence>
<protein>
    <submittedName>
        <fullName evidence="5">Uncharacterized protein</fullName>
    </submittedName>
</protein>
<dbReference type="SMART" id="SM00177">
    <property type="entry name" value="ARF"/>
    <property type="match status" value="1"/>
</dbReference>
<comment type="caution">
    <text evidence="5">The sequence shown here is derived from an EMBL/GenBank/DDBJ whole genome shotgun (WGS) entry which is preliminary data.</text>
</comment>
<evidence type="ECO:0000256" key="4">
    <source>
        <dbReference type="PIRSR" id="PIRSR606689-2"/>
    </source>
</evidence>
<dbReference type="GO" id="GO:0046872">
    <property type="term" value="F:metal ion binding"/>
    <property type="evidence" value="ECO:0007669"/>
    <property type="project" value="UniProtKB-KW"/>
</dbReference>
<dbReference type="InterPro" id="IPR024156">
    <property type="entry name" value="Small_GTPase_ARF"/>
</dbReference>
<evidence type="ECO:0000256" key="1">
    <source>
        <dbReference type="ARBA" id="ARBA00022741"/>
    </source>
</evidence>
<dbReference type="AlphaFoldDB" id="A0A9P7XQW2"/>
<dbReference type="GO" id="GO:0005525">
    <property type="term" value="F:GTP binding"/>
    <property type="evidence" value="ECO:0007669"/>
    <property type="project" value="UniProtKB-KW"/>
</dbReference>
<dbReference type="Gene3D" id="3.40.50.300">
    <property type="entry name" value="P-loop containing nucleotide triphosphate hydrolases"/>
    <property type="match status" value="1"/>
</dbReference>
<keyword evidence="4" id="KW-0479">Metal-binding</keyword>
<evidence type="ECO:0000256" key="2">
    <source>
        <dbReference type="ARBA" id="ARBA00023134"/>
    </source>
</evidence>
<dbReference type="SUPFAM" id="SSF52540">
    <property type="entry name" value="P-loop containing nucleoside triphosphate hydrolases"/>
    <property type="match status" value="1"/>
</dbReference>
<organism evidence="5 6">
    <name type="scientific">Linnemannia hyalina</name>
    <dbReference type="NCBI Taxonomy" id="64524"/>
    <lineage>
        <taxon>Eukaryota</taxon>
        <taxon>Fungi</taxon>
        <taxon>Fungi incertae sedis</taxon>
        <taxon>Mucoromycota</taxon>
        <taxon>Mortierellomycotina</taxon>
        <taxon>Mortierellomycetes</taxon>
        <taxon>Mortierellales</taxon>
        <taxon>Mortierellaceae</taxon>
        <taxon>Linnemannia</taxon>
    </lineage>
</organism>
<dbReference type="InterPro" id="IPR006689">
    <property type="entry name" value="Small_GTPase_ARF/SAR"/>
</dbReference>
<feature type="binding site" evidence="4">
    <location>
        <position position="54"/>
    </location>
    <ligand>
        <name>Mg(2+)</name>
        <dbReference type="ChEBI" id="CHEBI:18420"/>
    </ligand>
</feature>
<keyword evidence="2 3" id="KW-0342">GTP-binding</keyword>
<dbReference type="InterPro" id="IPR027417">
    <property type="entry name" value="P-loop_NTPase"/>
</dbReference>
<keyword evidence="6" id="KW-1185">Reference proteome</keyword>
<dbReference type="Proteomes" id="UP000707451">
    <property type="component" value="Unassembled WGS sequence"/>
</dbReference>
<evidence type="ECO:0000313" key="6">
    <source>
        <dbReference type="Proteomes" id="UP000707451"/>
    </source>
</evidence>
<dbReference type="Pfam" id="PF00025">
    <property type="entry name" value="Arf"/>
    <property type="match status" value="1"/>
</dbReference>
<reference evidence="5" key="1">
    <citation type="submission" date="2021-06" db="EMBL/GenBank/DDBJ databases">
        <title>Genome Sequence of Mortierella hyaline Strain SCG-10, a Cold-Adapted, Nitrate-Reducing Fungus Isolated from Soil in Minnesota, USA.</title>
        <authorList>
            <person name="Aldossari N."/>
        </authorList>
    </citation>
    <scope>NUCLEOTIDE SEQUENCE</scope>
    <source>
        <strain evidence="5">SCG-10</strain>
    </source>
</reference>
<gene>
    <name evidence="5" type="ORF">KI688_002352</name>
</gene>
<feature type="binding site" evidence="4">
    <location>
        <position position="37"/>
    </location>
    <ligand>
        <name>Mg(2+)</name>
        <dbReference type="ChEBI" id="CHEBI:18420"/>
    </ligand>
</feature>
<dbReference type="OrthoDB" id="2412813at2759"/>
<keyword evidence="1 3" id="KW-0547">Nucleotide-binding</keyword>
<dbReference type="PANTHER" id="PTHR11711">
    <property type="entry name" value="ADP RIBOSYLATION FACTOR-RELATED"/>
    <property type="match status" value="1"/>
</dbReference>
<proteinExistence type="predicted"/>
<dbReference type="GO" id="GO:0003924">
    <property type="term" value="F:GTPase activity"/>
    <property type="evidence" value="ECO:0007669"/>
    <property type="project" value="InterPro"/>
</dbReference>
<dbReference type="EMBL" id="JAHRHY010000012">
    <property type="protein sequence ID" value="KAG9065032.1"/>
    <property type="molecule type" value="Genomic_DNA"/>
</dbReference>
<name>A0A9P7XQW2_9FUNG</name>
<evidence type="ECO:0000256" key="3">
    <source>
        <dbReference type="PIRSR" id="PIRSR606689-1"/>
    </source>
</evidence>
<accession>A0A9P7XQW2</accession>